<evidence type="ECO:0000259" key="2">
    <source>
        <dbReference type="PROSITE" id="PS50994"/>
    </source>
</evidence>
<dbReference type="EMBL" id="CP126650">
    <property type="protein sequence ID" value="WJZ84074.1"/>
    <property type="molecule type" value="Genomic_DNA"/>
</dbReference>
<dbReference type="InterPro" id="IPR036397">
    <property type="entry name" value="RNaseH_sf"/>
</dbReference>
<dbReference type="Proteomes" id="UP001227230">
    <property type="component" value="Chromosome 3"/>
</dbReference>
<name>A0ABY9BMR8_VITVI</name>
<dbReference type="Pfam" id="PF00450">
    <property type="entry name" value="Peptidase_S10"/>
    <property type="match status" value="1"/>
</dbReference>
<dbReference type="Pfam" id="PF17921">
    <property type="entry name" value="Integrase_H2C2"/>
    <property type="match status" value="1"/>
</dbReference>
<dbReference type="Gene3D" id="3.30.420.10">
    <property type="entry name" value="Ribonuclease H-like superfamily/Ribonuclease H"/>
    <property type="match status" value="1"/>
</dbReference>
<dbReference type="PANTHER" id="PTHR11802:SF224">
    <property type="entry name" value="SERINE CARBOXYPEPTIDASE-LIKE 7 ISOFORM X1"/>
    <property type="match status" value="1"/>
</dbReference>
<evidence type="ECO:0000313" key="3">
    <source>
        <dbReference type="EMBL" id="WJZ84074.1"/>
    </source>
</evidence>
<dbReference type="SUPFAM" id="SSF53098">
    <property type="entry name" value="Ribonuclease H-like"/>
    <property type="match status" value="1"/>
</dbReference>
<evidence type="ECO:0000313" key="4">
    <source>
        <dbReference type="Proteomes" id="UP001227230"/>
    </source>
</evidence>
<proteinExistence type="inferred from homology"/>
<dbReference type="InterPro" id="IPR001563">
    <property type="entry name" value="Peptidase_S10"/>
</dbReference>
<dbReference type="PROSITE" id="PS50994">
    <property type="entry name" value="INTEGRASE"/>
    <property type="match status" value="1"/>
</dbReference>
<sequence>MREVHAGVYGPHMGGHMLPRKIMRTSYFWLTMETDCCQFVQRCPECQIHEDLIHVLPSELHALTSPWPFSVWGIDIIGKISPKSSSGHEFILVAIDYFTKWVEAASYARLTSSGVASFIRSHIICRYEVPHKLISDRGVHFRAEVIQAHEQPPVGSSYFTTMYRSLLLVLAFSSIAVSESIIKTLPGFEGDLPFKLETGYVGVGKSDDIQLFYYFIESERNPSLDPLMLWLTGGPGCSAFSGLVYEIGPLIFDYANRSGDIPALLSNPYSWTKVASIIFLDSPVGSGFSYAQSSEGYRTSDSLAAAHGYDFLKKWLIDHPEFLRNRLYIAGDSYSGLFVPIIAQKISDGNEAGQEPHMNLNGYLLGNALVDENIDFNSRVPFAHRMTFLSDKLYKKTEASCNGKYLKADPSNGQCTENLKVVNKCMEKINLPHVLEPKCGRPLSWKPNALKWESIPLEENFSDFLLSPIRQLPEPTCRLYKFLFSYIWANDRRVQKALGIREGTIPEWVRCNNSLAYTHDVFSTVAYIQKLHEKGYGGLIYSGDHDMLVPHMGTQEWINSLNLSISKDWEPWFVDGQVAGFSIEYSNSKRGMTFATVKGGGHTAPEYKPKECLAMIYRWLAYYPL</sequence>
<dbReference type="PRINTS" id="PR00724">
    <property type="entry name" value="CRBOXYPTASEC"/>
</dbReference>
<evidence type="ECO:0000256" key="1">
    <source>
        <dbReference type="ARBA" id="ARBA00009431"/>
    </source>
</evidence>
<comment type="similarity">
    <text evidence="1">Belongs to the peptidase S10 family.</text>
</comment>
<dbReference type="Gene3D" id="1.10.340.70">
    <property type="match status" value="1"/>
</dbReference>
<feature type="domain" description="Integrase catalytic" evidence="2">
    <location>
        <begin position="62"/>
        <end position="151"/>
    </location>
</feature>
<dbReference type="InterPro" id="IPR041588">
    <property type="entry name" value="Integrase_H2C2"/>
</dbReference>
<dbReference type="Gene3D" id="3.40.50.12670">
    <property type="match status" value="1"/>
</dbReference>
<keyword evidence="4" id="KW-1185">Reference proteome</keyword>
<organism evidence="3 4">
    <name type="scientific">Vitis vinifera</name>
    <name type="common">Grape</name>
    <dbReference type="NCBI Taxonomy" id="29760"/>
    <lineage>
        <taxon>Eukaryota</taxon>
        <taxon>Viridiplantae</taxon>
        <taxon>Streptophyta</taxon>
        <taxon>Embryophyta</taxon>
        <taxon>Tracheophyta</taxon>
        <taxon>Spermatophyta</taxon>
        <taxon>Magnoliopsida</taxon>
        <taxon>eudicotyledons</taxon>
        <taxon>Gunneridae</taxon>
        <taxon>Pentapetalae</taxon>
        <taxon>rosids</taxon>
        <taxon>Vitales</taxon>
        <taxon>Vitaceae</taxon>
        <taxon>Viteae</taxon>
        <taxon>Vitis</taxon>
    </lineage>
</organism>
<dbReference type="InterPro" id="IPR001584">
    <property type="entry name" value="Integrase_cat-core"/>
</dbReference>
<dbReference type="Gene3D" id="3.40.50.1820">
    <property type="entry name" value="alpha/beta hydrolase"/>
    <property type="match status" value="1"/>
</dbReference>
<dbReference type="SUPFAM" id="SSF53474">
    <property type="entry name" value="alpha/beta-Hydrolases"/>
    <property type="match status" value="1"/>
</dbReference>
<accession>A0ABY9BMR8</accession>
<protein>
    <recommendedName>
        <fullName evidence="2">Integrase catalytic domain-containing protein</fullName>
    </recommendedName>
</protein>
<reference evidence="3 4" key="1">
    <citation type="journal article" date="2023" name="Hortic Res">
        <title>The complete reference genome for grapevine (Vitis vinifera L.) genetics and breeding.</title>
        <authorList>
            <person name="Shi X."/>
            <person name="Cao S."/>
            <person name="Wang X."/>
            <person name="Huang S."/>
            <person name="Wang Y."/>
            <person name="Liu Z."/>
            <person name="Liu W."/>
            <person name="Leng X."/>
            <person name="Peng Y."/>
            <person name="Wang N."/>
            <person name="Wang Y."/>
            <person name="Ma Z."/>
            <person name="Xu X."/>
            <person name="Zhang F."/>
            <person name="Xue H."/>
            <person name="Zhong H."/>
            <person name="Wang Y."/>
            <person name="Zhang K."/>
            <person name="Velt A."/>
            <person name="Avia K."/>
            <person name="Holtgrawe D."/>
            <person name="Grimplet J."/>
            <person name="Matus J.T."/>
            <person name="Ware D."/>
            <person name="Wu X."/>
            <person name="Wang H."/>
            <person name="Liu C."/>
            <person name="Fang Y."/>
            <person name="Rustenholz C."/>
            <person name="Cheng Z."/>
            <person name="Xiao H."/>
            <person name="Zhou Y."/>
        </authorList>
    </citation>
    <scope>NUCLEOTIDE SEQUENCE [LARGE SCALE GENOMIC DNA]</scope>
    <source>
        <strain evidence="4">cv. Pinot noir / PN40024</strain>
        <tissue evidence="3">Leaf</tissue>
    </source>
</reference>
<gene>
    <name evidence="3" type="ORF">VitviT2T_003699</name>
</gene>
<dbReference type="InterPro" id="IPR012337">
    <property type="entry name" value="RNaseH-like_sf"/>
</dbReference>
<dbReference type="PANTHER" id="PTHR11802">
    <property type="entry name" value="SERINE PROTEASE FAMILY S10 SERINE CARBOXYPEPTIDASE"/>
    <property type="match status" value="1"/>
</dbReference>
<dbReference type="InterPro" id="IPR029058">
    <property type="entry name" value="AB_hydrolase_fold"/>
</dbReference>